<evidence type="ECO:0000313" key="3">
    <source>
        <dbReference type="EnsemblFungi" id="PTTG_00671-t43_1-p1"/>
    </source>
</evidence>
<evidence type="ECO:0000256" key="1">
    <source>
        <dbReference type="SAM" id="SignalP"/>
    </source>
</evidence>
<reference evidence="3 4" key="3">
    <citation type="journal article" date="2017" name="G3 (Bethesda)">
        <title>Comparative analysis highlights variable genome content of wheat rusts and divergence of the mating loci.</title>
        <authorList>
            <person name="Cuomo C.A."/>
            <person name="Bakkeren G."/>
            <person name="Khalil H.B."/>
            <person name="Panwar V."/>
            <person name="Joly D."/>
            <person name="Linning R."/>
            <person name="Sakthikumar S."/>
            <person name="Song X."/>
            <person name="Adiconis X."/>
            <person name="Fan L."/>
            <person name="Goldberg J.M."/>
            <person name="Levin J.Z."/>
            <person name="Young S."/>
            <person name="Zeng Q."/>
            <person name="Anikster Y."/>
            <person name="Bruce M."/>
            <person name="Wang M."/>
            <person name="Yin C."/>
            <person name="McCallum B."/>
            <person name="Szabo L.J."/>
            <person name="Hulbert S."/>
            <person name="Chen X."/>
            <person name="Fellers J.P."/>
        </authorList>
    </citation>
    <scope>NUCLEOTIDE SEQUENCE</scope>
    <source>
        <strain evidence="4">Isolate 1-1 / race 1 (BBBD)</strain>
        <strain evidence="3">isolate 1-1 / race 1 (BBBD)</strain>
    </source>
</reference>
<reference evidence="2" key="2">
    <citation type="submission" date="2016-05" db="EMBL/GenBank/DDBJ databases">
        <title>Comparative analysis highlights variable genome content of wheat rusts and divergence of the mating loci.</title>
        <authorList>
            <person name="Cuomo C.A."/>
            <person name="Bakkeren G."/>
            <person name="Szabo L."/>
            <person name="Khalil H."/>
            <person name="Joly D."/>
            <person name="Goldberg J."/>
            <person name="Young S."/>
            <person name="Zeng Q."/>
            <person name="Fellers J."/>
        </authorList>
    </citation>
    <scope>NUCLEOTIDE SEQUENCE [LARGE SCALE GENOMIC DNA]</scope>
    <source>
        <strain evidence="2">1-1 BBBD Race 1</strain>
    </source>
</reference>
<evidence type="ECO:0000313" key="2">
    <source>
        <dbReference type="EMBL" id="OAV96352.1"/>
    </source>
</evidence>
<sequence length="211" mass="23162">MGFRRLLGSLVCFSELVFFVLSDRPLCVGNKVVASLDASQRVTPLNDKGELLKSQGGECYCNRAGDDNIYLSCVENLWPAIAQQPPDKPMMCATGRNEEGKAECPQISKEYLSLLKGYDIATLEKGTQQTAICDKNSGEKLGVMEQGLFQRDAGIENNYYQAVSGCSCGKAESAKERTMKCKPWPKSLSVSYHDNDPNVICVDGLRCPKSK</sequence>
<evidence type="ECO:0008006" key="5">
    <source>
        <dbReference type="Google" id="ProtNLM"/>
    </source>
</evidence>
<keyword evidence="1" id="KW-0732">Signal</keyword>
<name>A0A180GVN5_PUCT1</name>
<dbReference type="OrthoDB" id="2501212at2759"/>
<organism evidence="2">
    <name type="scientific">Puccinia triticina (isolate 1-1 / race 1 (BBBD))</name>
    <name type="common">Brown leaf rust fungus</name>
    <dbReference type="NCBI Taxonomy" id="630390"/>
    <lineage>
        <taxon>Eukaryota</taxon>
        <taxon>Fungi</taxon>
        <taxon>Dikarya</taxon>
        <taxon>Basidiomycota</taxon>
        <taxon>Pucciniomycotina</taxon>
        <taxon>Pucciniomycetes</taxon>
        <taxon>Pucciniales</taxon>
        <taxon>Pucciniaceae</taxon>
        <taxon>Puccinia</taxon>
    </lineage>
</organism>
<evidence type="ECO:0000313" key="4">
    <source>
        <dbReference type="Proteomes" id="UP000005240"/>
    </source>
</evidence>
<reference evidence="3" key="4">
    <citation type="submission" date="2025-05" db="UniProtKB">
        <authorList>
            <consortium name="EnsemblFungi"/>
        </authorList>
    </citation>
    <scope>IDENTIFICATION</scope>
    <source>
        <strain evidence="3">isolate 1-1 / race 1 (BBBD)</strain>
    </source>
</reference>
<dbReference type="AlphaFoldDB" id="A0A180GVN5"/>
<accession>A0A180GVN5</accession>
<dbReference type="EnsemblFungi" id="PTTG_00671-t43_1">
    <property type="protein sequence ID" value="PTTG_00671-t43_1-p1"/>
    <property type="gene ID" value="PTTG_00671"/>
</dbReference>
<dbReference type="Proteomes" id="UP000005240">
    <property type="component" value="Unassembled WGS sequence"/>
</dbReference>
<keyword evidence="4" id="KW-1185">Reference proteome</keyword>
<feature type="signal peptide" evidence="1">
    <location>
        <begin position="1"/>
        <end position="22"/>
    </location>
</feature>
<proteinExistence type="predicted"/>
<dbReference type="EMBL" id="ADAS02000020">
    <property type="protein sequence ID" value="OAV96352.1"/>
    <property type="molecule type" value="Genomic_DNA"/>
</dbReference>
<reference evidence="2" key="1">
    <citation type="submission" date="2009-11" db="EMBL/GenBank/DDBJ databases">
        <authorList>
            <consortium name="The Broad Institute Genome Sequencing Platform"/>
            <person name="Ward D."/>
            <person name="Feldgarden M."/>
            <person name="Earl A."/>
            <person name="Young S.K."/>
            <person name="Zeng Q."/>
            <person name="Koehrsen M."/>
            <person name="Alvarado L."/>
            <person name="Berlin A."/>
            <person name="Bochicchio J."/>
            <person name="Borenstein D."/>
            <person name="Chapman S.B."/>
            <person name="Chen Z."/>
            <person name="Engels R."/>
            <person name="Freedman E."/>
            <person name="Gellesch M."/>
            <person name="Goldberg J."/>
            <person name="Griggs A."/>
            <person name="Gujja S."/>
            <person name="Heilman E."/>
            <person name="Heiman D."/>
            <person name="Hepburn T."/>
            <person name="Howarth C."/>
            <person name="Jen D."/>
            <person name="Larson L."/>
            <person name="Lewis B."/>
            <person name="Mehta T."/>
            <person name="Park D."/>
            <person name="Pearson M."/>
            <person name="Roberts A."/>
            <person name="Saif S."/>
            <person name="Shea T."/>
            <person name="Shenoy N."/>
            <person name="Sisk P."/>
            <person name="Stolte C."/>
            <person name="Sykes S."/>
            <person name="Thomson T."/>
            <person name="Walk T."/>
            <person name="White J."/>
            <person name="Yandava C."/>
            <person name="Izard J."/>
            <person name="Baranova O.V."/>
            <person name="Blanton J.M."/>
            <person name="Tanner A.C."/>
            <person name="Dewhirst F.E."/>
            <person name="Haas B."/>
            <person name="Nusbaum C."/>
            <person name="Birren B."/>
        </authorList>
    </citation>
    <scope>NUCLEOTIDE SEQUENCE [LARGE SCALE GENOMIC DNA]</scope>
    <source>
        <strain evidence="2">1-1 BBBD Race 1</strain>
    </source>
</reference>
<protein>
    <recommendedName>
        <fullName evidence="5">Secreted protein</fullName>
    </recommendedName>
</protein>
<dbReference type="VEuPathDB" id="FungiDB:PTTG_00671"/>
<gene>
    <name evidence="2" type="ORF">PTTG_00671</name>
</gene>
<feature type="chain" id="PRO_5008110328" description="Secreted protein" evidence="1">
    <location>
        <begin position="23"/>
        <end position="211"/>
    </location>
</feature>